<evidence type="ECO:0000313" key="3">
    <source>
        <dbReference type="Proteomes" id="UP001597389"/>
    </source>
</evidence>
<proteinExistence type="predicted"/>
<accession>A0ABW4Z9L6</accession>
<dbReference type="PANTHER" id="PTHR43267:SF1">
    <property type="entry name" value="TRNA THREONYLCARBAMOYLADENOSINE DEHYDRATASE"/>
    <property type="match status" value="1"/>
</dbReference>
<reference evidence="3" key="1">
    <citation type="journal article" date="2019" name="Int. J. Syst. Evol. Microbiol.">
        <title>The Global Catalogue of Microorganisms (GCM) 10K type strain sequencing project: providing services to taxonomists for standard genome sequencing and annotation.</title>
        <authorList>
            <consortium name="The Broad Institute Genomics Platform"/>
            <consortium name="The Broad Institute Genome Sequencing Center for Infectious Disease"/>
            <person name="Wu L."/>
            <person name="Ma J."/>
        </authorList>
    </citation>
    <scope>NUCLEOTIDE SEQUENCE [LARGE SCALE GENOMIC DNA]</scope>
    <source>
        <strain evidence="3">CCUG 57942</strain>
    </source>
</reference>
<keyword evidence="2" id="KW-0548">Nucleotidyltransferase</keyword>
<feature type="domain" description="THIF-type NAD/FAD binding fold" evidence="1">
    <location>
        <begin position="16"/>
        <end position="266"/>
    </location>
</feature>
<evidence type="ECO:0000259" key="1">
    <source>
        <dbReference type="Pfam" id="PF00899"/>
    </source>
</evidence>
<dbReference type="EMBL" id="JBHUJB010000031">
    <property type="protein sequence ID" value="MFD2158628.1"/>
    <property type="molecule type" value="Genomic_DNA"/>
</dbReference>
<comment type="caution">
    <text evidence="2">The sequence shown here is derived from an EMBL/GenBank/DDBJ whole genome shotgun (WGS) entry which is preliminary data.</text>
</comment>
<keyword evidence="3" id="KW-1185">Reference proteome</keyword>
<dbReference type="PANTHER" id="PTHR43267">
    <property type="entry name" value="TRNA THREONYLCARBAMOYLADENOSINE DEHYDRATASE"/>
    <property type="match status" value="1"/>
</dbReference>
<gene>
    <name evidence="2" type="ORF">ACFSW8_06940</name>
</gene>
<dbReference type="RefSeq" id="WP_377090970.1">
    <property type="nucleotide sequence ID" value="NZ_JBHSJL010000014.1"/>
</dbReference>
<dbReference type="InterPro" id="IPR035985">
    <property type="entry name" value="Ubiquitin-activating_enz"/>
</dbReference>
<protein>
    <submittedName>
        <fullName evidence="2">ThiF family adenylyltransferase</fullName>
    </submittedName>
</protein>
<dbReference type="InterPro" id="IPR045886">
    <property type="entry name" value="ThiF/MoeB/HesA"/>
</dbReference>
<name>A0ABW4Z9L6_9BACT</name>
<dbReference type="InterPro" id="IPR000594">
    <property type="entry name" value="ThiF_NAD_FAD-bd"/>
</dbReference>
<dbReference type="Proteomes" id="UP001597389">
    <property type="component" value="Unassembled WGS sequence"/>
</dbReference>
<organism evidence="2 3">
    <name type="scientific">Rubritalea tangerina</name>
    <dbReference type="NCBI Taxonomy" id="430798"/>
    <lineage>
        <taxon>Bacteria</taxon>
        <taxon>Pseudomonadati</taxon>
        <taxon>Verrucomicrobiota</taxon>
        <taxon>Verrucomicrobiia</taxon>
        <taxon>Verrucomicrobiales</taxon>
        <taxon>Rubritaleaceae</taxon>
        <taxon>Rubritalea</taxon>
    </lineage>
</organism>
<dbReference type="Gene3D" id="3.40.50.720">
    <property type="entry name" value="NAD(P)-binding Rossmann-like Domain"/>
    <property type="match status" value="1"/>
</dbReference>
<dbReference type="Pfam" id="PF00899">
    <property type="entry name" value="ThiF"/>
    <property type="match status" value="1"/>
</dbReference>
<evidence type="ECO:0000313" key="2">
    <source>
        <dbReference type="EMBL" id="MFD2158628.1"/>
    </source>
</evidence>
<dbReference type="CDD" id="cd00755">
    <property type="entry name" value="YgdL_like"/>
    <property type="match status" value="1"/>
</dbReference>
<dbReference type="GO" id="GO:0016779">
    <property type="term" value="F:nucleotidyltransferase activity"/>
    <property type="evidence" value="ECO:0007669"/>
    <property type="project" value="UniProtKB-KW"/>
</dbReference>
<sequence>MNLSENTIARFGGIARLYGVDALETFSNAHIAVVGIGGVGSWTVEALARSGVGQITMLDLDEICTTNINRQLHAMDGNIGQQKTDAMESRIQAINPECQVNNIQGFYSERSANDFFNASYDVVVDAIDRVKEKTHLVAECKKRQIPIICCGGAGGLRNPSLIQVDDLTRVTNDALLAQVRTKLRSQYGFPKGNTTKKKPKKFGVEAIYSTEQALFPQADGSVSCERPTDADGRDMRLNCASGYGSITHMTATVGLFAAERALNHLTSSTKQA</sequence>
<dbReference type="SUPFAM" id="SSF69572">
    <property type="entry name" value="Activating enzymes of the ubiquitin-like proteins"/>
    <property type="match status" value="1"/>
</dbReference>
<keyword evidence="2" id="KW-0808">Transferase</keyword>